<feature type="transmembrane region" description="Helical" evidence="8">
    <location>
        <begin position="214"/>
        <end position="234"/>
    </location>
</feature>
<dbReference type="RefSeq" id="WP_353293140.1">
    <property type="nucleotide sequence ID" value="NZ_BAABWH010000001.1"/>
</dbReference>
<evidence type="ECO:0000256" key="1">
    <source>
        <dbReference type="ARBA" id="ARBA00004651"/>
    </source>
</evidence>
<gene>
    <name evidence="10" type="ORF">NBRC116585_03200</name>
</gene>
<comment type="caution">
    <text evidence="8">Lacks conserved residue(s) required for the propagation of feature annotation.</text>
</comment>
<evidence type="ECO:0000259" key="9">
    <source>
        <dbReference type="PROSITE" id="PS50850"/>
    </source>
</evidence>
<dbReference type="PROSITE" id="PS00216">
    <property type="entry name" value="SUGAR_TRANSPORT_1"/>
    <property type="match status" value="1"/>
</dbReference>
<evidence type="ECO:0000256" key="3">
    <source>
        <dbReference type="ARBA" id="ARBA00022448"/>
    </source>
</evidence>
<dbReference type="CDD" id="cd17320">
    <property type="entry name" value="MFS_MdfA_MDR_like"/>
    <property type="match status" value="1"/>
</dbReference>
<feature type="transmembrane region" description="Helical" evidence="8">
    <location>
        <begin position="101"/>
        <end position="122"/>
    </location>
</feature>
<evidence type="ECO:0000256" key="5">
    <source>
        <dbReference type="ARBA" id="ARBA00022692"/>
    </source>
</evidence>
<dbReference type="InterPro" id="IPR036259">
    <property type="entry name" value="MFS_trans_sf"/>
</dbReference>
<evidence type="ECO:0000256" key="6">
    <source>
        <dbReference type="ARBA" id="ARBA00022989"/>
    </source>
</evidence>
<sequence length="414" mass="44749">MNATRLQLPLPVLLALLAAIGPLSIDMYLPAMSAMAGSLASDIHHIELSVSTFLLGFALGQITGGPLSDRLGRRPVIFIGLGLFGLASLALTYVSSLDGLLFLRGLQAIGGGLAVVNSTAIVRDHFEGADIARVLSMVAMIMMAAPLLAPMLGSLVLTFSGWRDIFGILSGYAFLLIGILVWQLPESHPPHRRIKRSPWAGYATVLRHRTARRYILMLASAYSGMFVFITASPYLYLEHFGQSEQVFPWLFGANVIVIMLMNRLNIYLLKFWSPRRLLTLGIVMQFSSALALLALALSPFFVLPVVLPLLMIYVGSLGLITANTMGSVMQHFREVAGSATALMGVIQFSGGALAGLLWGHFHDHTPIPMMEVSLLTATLALIFLLMARRADSHEVSDSPAIETDTATETATATD</sequence>
<feature type="transmembrane region" description="Helical" evidence="8">
    <location>
        <begin position="76"/>
        <end position="95"/>
    </location>
</feature>
<feature type="transmembrane region" description="Helical" evidence="8">
    <location>
        <begin position="341"/>
        <end position="361"/>
    </location>
</feature>
<dbReference type="Gene3D" id="1.20.1720.10">
    <property type="entry name" value="Multidrug resistance protein D"/>
    <property type="match status" value="1"/>
</dbReference>
<keyword evidence="7 8" id="KW-0472">Membrane</keyword>
<dbReference type="InterPro" id="IPR004812">
    <property type="entry name" value="Efflux_drug-R_Bcr/CmlA"/>
</dbReference>
<dbReference type="InterPro" id="IPR020846">
    <property type="entry name" value="MFS_dom"/>
</dbReference>
<feature type="transmembrane region" description="Helical" evidence="8">
    <location>
        <begin position="301"/>
        <end position="320"/>
    </location>
</feature>
<comment type="similarity">
    <text evidence="2 8">Belongs to the major facilitator superfamily. Bcr/CmlA family.</text>
</comment>
<feature type="transmembrane region" description="Helical" evidence="8">
    <location>
        <begin position="46"/>
        <end position="64"/>
    </location>
</feature>
<evidence type="ECO:0000256" key="7">
    <source>
        <dbReference type="ARBA" id="ARBA00023136"/>
    </source>
</evidence>
<comment type="subcellular location">
    <subcellularLocation>
        <location evidence="8">Cell inner membrane</location>
        <topology evidence="8">Multi-pass membrane protein</topology>
    </subcellularLocation>
    <subcellularLocation>
        <location evidence="1">Cell membrane</location>
        <topology evidence="1">Multi-pass membrane protein</topology>
    </subcellularLocation>
</comment>
<evidence type="ECO:0000256" key="8">
    <source>
        <dbReference type="RuleBase" id="RU365088"/>
    </source>
</evidence>
<feature type="transmembrane region" description="Helical" evidence="8">
    <location>
        <begin position="277"/>
        <end position="295"/>
    </location>
</feature>
<dbReference type="Pfam" id="PF07690">
    <property type="entry name" value="MFS_1"/>
    <property type="match status" value="1"/>
</dbReference>
<keyword evidence="4" id="KW-1003">Cell membrane</keyword>
<evidence type="ECO:0000313" key="10">
    <source>
        <dbReference type="EMBL" id="GAA6144203.1"/>
    </source>
</evidence>
<comment type="caution">
    <text evidence="10">The sequence shown here is derived from an EMBL/GenBank/DDBJ whole genome shotgun (WGS) entry which is preliminary data.</text>
</comment>
<evidence type="ECO:0000256" key="4">
    <source>
        <dbReference type="ARBA" id="ARBA00022475"/>
    </source>
</evidence>
<dbReference type="PROSITE" id="PS50850">
    <property type="entry name" value="MFS"/>
    <property type="match status" value="1"/>
</dbReference>
<accession>A0ABP9ZVN5</accession>
<proteinExistence type="inferred from homology"/>
<dbReference type="EMBL" id="BAABWH010000001">
    <property type="protein sequence ID" value="GAA6144203.1"/>
    <property type="molecule type" value="Genomic_DNA"/>
</dbReference>
<keyword evidence="6 8" id="KW-1133">Transmembrane helix</keyword>
<feature type="transmembrane region" description="Helical" evidence="8">
    <location>
        <begin position="165"/>
        <end position="185"/>
    </location>
</feature>
<keyword evidence="8" id="KW-0997">Cell inner membrane</keyword>
<dbReference type="InterPro" id="IPR005829">
    <property type="entry name" value="Sugar_transporter_CS"/>
</dbReference>
<reference evidence="10 11" key="1">
    <citation type="submission" date="2024-04" db="EMBL/GenBank/DDBJ databases">
        <title>Draft genome sequence of Thalassolituus maritimus NBRC 116585.</title>
        <authorList>
            <person name="Miyakawa T."/>
            <person name="Kusuya Y."/>
            <person name="Miura T."/>
        </authorList>
    </citation>
    <scope>NUCLEOTIDE SEQUENCE [LARGE SCALE GENOMIC DNA]</scope>
    <source>
        <strain evidence="10 11">5NW40-0001</strain>
    </source>
</reference>
<name>A0ABP9ZVN5_9GAMM</name>
<keyword evidence="5 8" id="KW-0812">Transmembrane</keyword>
<feature type="transmembrane region" description="Helical" evidence="8">
    <location>
        <begin position="246"/>
        <end position="265"/>
    </location>
</feature>
<evidence type="ECO:0000313" key="11">
    <source>
        <dbReference type="Proteomes" id="UP001481413"/>
    </source>
</evidence>
<keyword evidence="11" id="KW-1185">Reference proteome</keyword>
<feature type="transmembrane region" description="Helical" evidence="8">
    <location>
        <begin position="134"/>
        <end position="159"/>
    </location>
</feature>
<feature type="transmembrane region" description="Helical" evidence="8">
    <location>
        <begin position="367"/>
        <end position="387"/>
    </location>
</feature>
<dbReference type="SUPFAM" id="SSF103473">
    <property type="entry name" value="MFS general substrate transporter"/>
    <property type="match status" value="1"/>
</dbReference>
<organism evidence="10 11">
    <name type="scientific">Thalassolituus maritimus</name>
    <dbReference type="NCBI Taxonomy" id="484498"/>
    <lineage>
        <taxon>Bacteria</taxon>
        <taxon>Pseudomonadati</taxon>
        <taxon>Pseudomonadota</taxon>
        <taxon>Gammaproteobacteria</taxon>
        <taxon>Oceanospirillales</taxon>
        <taxon>Oceanospirillaceae</taxon>
        <taxon>Thalassolituus</taxon>
    </lineage>
</organism>
<keyword evidence="3 8" id="KW-0813">Transport</keyword>
<dbReference type="NCBIfam" id="TIGR00710">
    <property type="entry name" value="efflux_Bcr_CflA"/>
    <property type="match status" value="1"/>
</dbReference>
<dbReference type="Proteomes" id="UP001481413">
    <property type="component" value="Unassembled WGS sequence"/>
</dbReference>
<feature type="domain" description="Major facilitator superfamily (MFS) profile" evidence="9">
    <location>
        <begin position="10"/>
        <end position="391"/>
    </location>
</feature>
<evidence type="ECO:0000256" key="2">
    <source>
        <dbReference type="ARBA" id="ARBA00006236"/>
    </source>
</evidence>
<dbReference type="InterPro" id="IPR011701">
    <property type="entry name" value="MFS"/>
</dbReference>
<protein>
    <recommendedName>
        <fullName evidence="8">Bcr/CflA family efflux transporter</fullName>
    </recommendedName>
</protein>
<dbReference type="PANTHER" id="PTHR23502:SF132">
    <property type="entry name" value="POLYAMINE TRANSPORTER 2-RELATED"/>
    <property type="match status" value="1"/>
</dbReference>
<dbReference type="PANTHER" id="PTHR23502">
    <property type="entry name" value="MAJOR FACILITATOR SUPERFAMILY"/>
    <property type="match status" value="1"/>
</dbReference>